<evidence type="ECO:0000256" key="1">
    <source>
        <dbReference type="SAM" id="Coils"/>
    </source>
</evidence>
<evidence type="ECO:0000256" key="3">
    <source>
        <dbReference type="SAM" id="SignalP"/>
    </source>
</evidence>
<feature type="signal peptide" evidence="3">
    <location>
        <begin position="1"/>
        <end position="25"/>
    </location>
</feature>
<dbReference type="Proteomes" id="UP000292136">
    <property type="component" value="Unassembled WGS sequence"/>
</dbReference>
<evidence type="ECO:0000256" key="2">
    <source>
        <dbReference type="SAM" id="MobiDB-lite"/>
    </source>
</evidence>
<gene>
    <name evidence="5" type="ORF">EV678_2076</name>
</gene>
<keyword evidence="3" id="KW-0732">Signal</keyword>
<evidence type="ECO:0000313" key="6">
    <source>
        <dbReference type="Proteomes" id="UP000292136"/>
    </source>
</evidence>
<feature type="chain" id="PRO_5046681259" evidence="3">
    <location>
        <begin position="26"/>
        <end position="166"/>
    </location>
</feature>
<dbReference type="EMBL" id="SHKM01000002">
    <property type="protein sequence ID" value="RZT76204.1"/>
    <property type="molecule type" value="Genomic_DNA"/>
</dbReference>
<proteinExistence type="predicted"/>
<accession>A0ABY0ING7</accession>
<evidence type="ECO:0000259" key="4">
    <source>
        <dbReference type="Pfam" id="PF13511"/>
    </source>
</evidence>
<protein>
    <submittedName>
        <fullName evidence="5">Uncharacterized protein DUF4124</fullName>
    </submittedName>
</protein>
<feature type="domain" description="DUF4124" evidence="4">
    <location>
        <begin position="14"/>
        <end position="60"/>
    </location>
</feature>
<dbReference type="InterPro" id="IPR025392">
    <property type="entry name" value="DUF4124"/>
</dbReference>
<keyword evidence="6" id="KW-1185">Reference proteome</keyword>
<organism evidence="5 6">
    <name type="scientific">Azospira oryzae</name>
    <dbReference type="NCBI Taxonomy" id="146939"/>
    <lineage>
        <taxon>Bacteria</taxon>
        <taxon>Pseudomonadati</taxon>
        <taxon>Pseudomonadota</taxon>
        <taxon>Betaproteobacteria</taxon>
        <taxon>Rhodocyclales</taxon>
        <taxon>Rhodocyclaceae</taxon>
        <taxon>Azospira</taxon>
    </lineage>
</organism>
<reference evidence="5 6" key="1">
    <citation type="submission" date="2019-02" db="EMBL/GenBank/DDBJ databases">
        <title>Genomic Encyclopedia of Type Strains, Phase IV (KMG-IV): sequencing the most valuable type-strain genomes for metagenomic binning, comparative biology and taxonomic classification.</title>
        <authorList>
            <person name="Goeker M."/>
        </authorList>
    </citation>
    <scope>NUCLEOTIDE SEQUENCE [LARGE SCALE GENOMIC DNA]</scope>
    <source>
        <strain evidence="5 6">DSM 21223</strain>
    </source>
</reference>
<feature type="region of interest" description="Disordered" evidence="2">
    <location>
        <begin position="44"/>
        <end position="93"/>
    </location>
</feature>
<keyword evidence="1" id="KW-0175">Coiled coil</keyword>
<feature type="coiled-coil region" evidence="1">
    <location>
        <begin position="93"/>
        <end position="127"/>
    </location>
</feature>
<dbReference type="RefSeq" id="WP_014236152.1">
    <property type="nucleotide sequence ID" value="NZ_SHKM01000002.1"/>
</dbReference>
<sequence>MNTKLSRASLLASLLALGFVGPVRADIFKCTDDAGHITYANAPGKGCKRIITDPTNSAPSGGSRAPAKVSTPSPSDFPKVGSETQRSRDNDRRTILEQELAAEQKNLEAAKKELANQEANIQPTDRNVGGGINGAKVAERVQPYKDKVQLHERNIEAIRKEIGNLR</sequence>
<dbReference type="Pfam" id="PF13511">
    <property type="entry name" value="DUF4124"/>
    <property type="match status" value="1"/>
</dbReference>
<evidence type="ECO:0000313" key="5">
    <source>
        <dbReference type="EMBL" id="RZT76204.1"/>
    </source>
</evidence>
<comment type="caution">
    <text evidence="5">The sequence shown here is derived from an EMBL/GenBank/DDBJ whole genome shotgun (WGS) entry which is preliminary data.</text>
</comment>
<name>A0ABY0ING7_9RHOO</name>